<comment type="similarity">
    <text evidence="1">Belongs to the OPA3 family.</text>
</comment>
<dbReference type="PANTHER" id="PTHR12499:SF0">
    <property type="entry name" value="OPTIC ATROPHY 3 PROTEIN"/>
    <property type="match status" value="1"/>
</dbReference>
<dbReference type="Pfam" id="PF07047">
    <property type="entry name" value="OPA3"/>
    <property type="match status" value="1"/>
</dbReference>
<evidence type="ECO:0000256" key="3">
    <source>
        <dbReference type="SAM" id="Coils"/>
    </source>
</evidence>
<gene>
    <name evidence="4" type="ORF">DSTB1V02_LOCUS1247</name>
</gene>
<dbReference type="Proteomes" id="UP000677054">
    <property type="component" value="Unassembled WGS sequence"/>
</dbReference>
<keyword evidence="5" id="KW-1185">Reference proteome</keyword>
<evidence type="ECO:0000256" key="1">
    <source>
        <dbReference type="ARBA" id="ARBA00007584"/>
    </source>
</evidence>
<accession>A0A7R8X035</accession>
<dbReference type="EMBL" id="LR899630">
    <property type="protein sequence ID" value="CAD7241247.1"/>
    <property type="molecule type" value="Genomic_DNA"/>
</dbReference>
<evidence type="ECO:0000256" key="2">
    <source>
        <dbReference type="ARBA" id="ARBA00023054"/>
    </source>
</evidence>
<evidence type="ECO:0000313" key="5">
    <source>
        <dbReference type="Proteomes" id="UP000677054"/>
    </source>
</evidence>
<dbReference type="GO" id="GO:0019216">
    <property type="term" value="P:regulation of lipid metabolic process"/>
    <property type="evidence" value="ECO:0007669"/>
    <property type="project" value="TreeGrafter"/>
</dbReference>
<keyword evidence="2 3" id="KW-0175">Coiled coil</keyword>
<protein>
    <recommendedName>
        <fullName evidence="6">OPA3-like protein</fullName>
    </recommendedName>
</protein>
<dbReference type="EMBL" id="CAJPEV010000113">
    <property type="protein sequence ID" value="CAG0880774.1"/>
    <property type="molecule type" value="Genomic_DNA"/>
</dbReference>
<feature type="coiled-coil region" evidence="3">
    <location>
        <begin position="106"/>
        <end position="140"/>
    </location>
</feature>
<evidence type="ECO:0008006" key="6">
    <source>
        <dbReference type="Google" id="ProtNLM"/>
    </source>
</evidence>
<evidence type="ECO:0000313" key="4">
    <source>
        <dbReference type="EMBL" id="CAD7241247.1"/>
    </source>
</evidence>
<dbReference type="OrthoDB" id="2129069at2759"/>
<reference evidence="4" key="1">
    <citation type="submission" date="2020-11" db="EMBL/GenBank/DDBJ databases">
        <authorList>
            <person name="Tran Van P."/>
        </authorList>
    </citation>
    <scope>NUCLEOTIDE SEQUENCE</scope>
</reference>
<dbReference type="InterPro" id="IPR010754">
    <property type="entry name" value="OPA3-like"/>
</dbReference>
<sequence>MVVGAFPAAKLGALLIKQISKPIANALRSRAKNSYFFRTYVCMPPAQFYHWCEVQMKMWILNMGKPTNIPKLNESQAIELGANLLGEGLIFVVAAGALVFEYQRGTKKEKQKEDAQEERLQNMQNQLMELQFSADEQATRTRELTRLLYALDSKLQDLKGLTVHVAGNEPARGILSRTLQDMDILLKGVSSK</sequence>
<dbReference type="GO" id="GO:0005739">
    <property type="term" value="C:mitochondrion"/>
    <property type="evidence" value="ECO:0007669"/>
    <property type="project" value="TreeGrafter"/>
</dbReference>
<proteinExistence type="inferred from homology"/>
<dbReference type="AlphaFoldDB" id="A0A7R8X035"/>
<dbReference type="PANTHER" id="PTHR12499">
    <property type="entry name" value="OPTIC ATROPHY 3 PROTEIN OPA3"/>
    <property type="match status" value="1"/>
</dbReference>
<organism evidence="4">
    <name type="scientific">Darwinula stevensoni</name>
    <dbReference type="NCBI Taxonomy" id="69355"/>
    <lineage>
        <taxon>Eukaryota</taxon>
        <taxon>Metazoa</taxon>
        <taxon>Ecdysozoa</taxon>
        <taxon>Arthropoda</taxon>
        <taxon>Crustacea</taxon>
        <taxon>Oligostraca</taxon>
        <taxon>Ostracoda</taxon>
        <taxon>Podocopa</taxon>
        <taxon>Podocopida</taxon>
        <taxon>Darwinulocopina</taxon>
        <taxon>Darwinuloidea</taxon>
        <taxon>Darwinulidae</taxon>
        <taxon>Darwinula</taxon>
    </lineage>
</organism>
<name>A0A7R8X035_9CRUS</name>